<evidence type="ECO:0000313" key="2">
    <source>
        <dbReference type="EMBL" id="SDT22659.1"/>
    </source>
</evidence>
<dbReference type="NCBIfam" id="TIGR02118">
    <property type="entry name" value="EthD family reductase"/>
    <property type="match status" value="1"/>
</dbReference>
<accession>A0A1H1YN18</accession>
<dbReference type="InterPro" id="IPR011008">
    <property type="entry name" value="Dimeric_a/b-barrel"/>
</dbReference>
<dbReference type="GO" id="GO:0016491">
    <property type="term" value="F:oxidoreductase activity"/>
    <property type="evidence" value="ECO:0007669"/>
    <property type="project" value="InterPro"/>
</dbReference>
<organism evidence="2 3">
    <name type="scientific">Microlunatus soli</name>
    <dbReference type="NCBI Taxonomy" id="630515"/>
    <lineage>
        <taxon>Bacteria</taxon>
        <taxon>Bacillati</taxon>
        <taxon>Actinomycetota</taxon>
        <taxon>Actinomycetes</taxon>
        <taxon>Propionibacteriales</taxon>
        <taxon>Propionibacteriaceae</taxon>
        <taxon>Microlunatus</taxon>
    </lineage>
</organism>
<dbReference type="Proteomes" id="UP000199103">
    <property type="component" value="Chromosome I"/>
</dbReference>
<dbReference type="SUPFAM" id="SSF54909">
    <property type="entry name" value="Dimeric alpha+beta barrel"/>
    <property type="match status" value="1"/>
</dbReference>
<reference evidence="2 3" key="1">
    <citation type="submission" date="2016-10" db="EMBL/GenBank/DDBJ databases">
        <authorList>
            <person name="de Groot N.N."/>
        </authorList>
    </citation>
    <scope>NUCLEOTIDE SEQUENCE [LARGE SCALE GENOMIC DNA]</scope>
    <source>
        <strain evidence="2 3">DSM 21800</strain>
    </source>
</reference>
<evidence type="ECO:0000259" key="1">
    <source>
        <dbReference type="Pfam" id="PF07110"/>
    </source>
</evidence>
<proteinExistence type="predicted"/>
<name>A0A1H1YN18_9ACTN</name>
<dbReference type="EMBL" id="LT629772">
    <property type="protein sequence ID" value="SDT22659.1"/>
    <property type="molecule type" value="Genomic_DNA"/>
</dbReference>
<gene>
    <name evidence="2" type="ORF">SAMN04489812_4672</name>
</gene>
<dbReference type="InterPro" id="IPR009799">
    <property type="entry name" value="EthD_dom"/>
</dbReference>
<feature type="domain" description="EthD" evidence="1">
    <location>
        <begin position="8"/>
        <end position="84"/>
    </location>
</feature>
<sequence length="104" mass="11610">MLYGEPERPEEFDHYYDQTHVPLASKMRGLSRWTITKFEPAPDGTPPPYYYAAELYAETREALEEVLASDEGRAANADVEEFATGGAVYCFGPEVDVPVEGSSR</sequence>
<keyword evidence="3" id="KW-1185">Reference proteome</keyword>
<evidence type="ECO:0000313" key="3">
    <source>
        <dbReference type="Proteomes" id="UP000199103"/>
    </source>
</evidence>
<dbReference type="AlphaFoldDB" id="A0A1H1YN18"/>
<dbReference type="Pfam" id="PF07110">
    <property type="entry name" value="EthD"/>
    <property type="match status" value="1"/>
</dbReference>
<dbReference type="Gene3D" id="3.30.70.100">
    <property type="match status" value="1"/>
</dbReference>
<protein>
    <recommendedName>
        <fullName evidence="1">EthD domain-containing protein</fullName>
    </recommendedName>
</protein>
<dbReference type="STRING" id="630515.SAMN04489812_4672"/>